<evidence type="ECO:0000256" key="10">
    <source>
        <dbReference type="ARBA" id="ARBA00023158"/>
    </source>
</evidence>
<gene>
    <name evidence="13" type="ORF">DIATSA_LOCUS1406</name>
</gene>
<evidence type="ECO:0000256" key="8">
    <source>
        <dbReference type="ARBA" id="ARBA00022842"/>
    </source>
</evidence>
<evidence type="ECO:0000256" key="7">
    <source>
        <dbReference type="ARBA" id="ARBA00022723"/>
    </source>
</evidence>
<dbReference type="GO" id="GO:0030422">
    <property type="term" value="P:siRNA processing"/>
    <property type="evidence" value="ECO:0007669"/>
    <property type="project" value="TreeGrafter"/>
</dbReference>
<accession>A0A9N9QTV7</accession>
<dbReference type="OrthoDB" id="2154311at2759"/>
<keyword evidence="5" id="KW-0808">Transferase</keyword>
<reference evidence="13" key="1">
    <citation type="submission" date="2021-12" db="EMBL/GenBank/DDBJ databases">
        <authorList>
            <person name="King R."/>
        </authorList>
    </citation>
    <scope>NUCLEOTIDE SEQUENCE</scope>
</reference>
<organism evidence="13 14">
    <name type="scientific">Diatraea saccharalis</name>
    <name type="common">sugarcane borer</name>
    <dbReference type="NCBI Taxonomy" id="40085"/>
    <lineage>
        <taxon>Eukaryota</taxon>
        <taxon>Metazoa</taxon>
        <taxon>Ecdysozoa</taxon>
        <taxon>Arthropoda</taxon>
        <taxon>Hexapoda</taxon>
        <taxon>Insecta</taxon>
        <taxon>Pterygota</taxon>
        <taxon>Neoptera</taxon>
        <taxon>Endopterygota</taxon>
        <taxon>Lepidoptera</taxon>
        <taxon>Glossata</taxon>
        <taxon>Ditrysia</taxon>
        <taxon>Pyraloidea</taxon>
        <taxon>Crambidae</taxon>
        <taxon>Crambinae</taxon>
        <taxon>Diatraea</taxon>
    </lineage>
</organism>
<keyword evidence="8" id="KW-0460">Magnesium</keyword>
<reference evidence="13" key="2">
    <citation type="submission" date="2022-10" db="EMBL/GenBank/DDBJ databases">
        <authorList>
            <consortium name="ENA_rothamsted_submissions"/>
            <consortium name="culmorum"/>
            <person name="King R."/>
        </authorList>
    </citation>
    <scope>NUCLEOTIDE SEQUENCE</scope>
</reference>
<dbReference type="InterPro" id="IPR026610">
    <property type="entry name" value="Hen1"/>
</dbReference>
<dbReference type="EMBL" id="OU893341">
    <property type="protein sequence ID" value="CAG9783216.1"/>
    <property type="molecule type" value="Genomic_DNA"/>
</dbReference>
<dbReference type="InterPro" id="IPR029063">
    <property type="entry name" value="SAM-dependent_MTases_sf"/>
</dbReference>
<proteinExistence type="inferred from homology"/>
<dbReference type="Gene3D" id="3.40.50.150">
    <property type="entry name" value="Vaccinia Virus protein VP39"/>
    <property type="match status" value="1"/>
</dbReference>
<dbReference type="GO" id="GO:0001510">
    <property type="term" value="P:RNA methylation"/>
    <property type="evidence" value="ECO:0007669"/>
    <property type="project" value="InterPro"/>
</dbReference>
<dbReference type="EC" id="2.1.1.386" evidence="11"/>
<dbReference type="GO" id="GO:0005634">
    <property type="term" value="C:nucleus"/>
    <property type="evidence" value="ECO:0007669"/>
    <property type="project" value="TreeGrafter"/>
</dbReference>
<dbReference type="GO" id="GO:0090486">
    <property type="term" value="F:small RNA 2'-O-methyltransferase activity"/>
    <property type="evidence" value="ECO:0007669"/>
    <property type="project" value="UniProtKB-EC"/>
</dbReference>
<keyword evidence="9" id="KW-0694">RNA-binding</keyword>
<evidence type="ECO:0000256" key="6">
    <source>
        <dbReference type="ARBA" id="ARBA00022691"/>
    </source>
</evidence>
<evidence type="ECO:0000313" key="13">
    <source>
        <dbReference type="EMBL" id="CAG9783216.1"/>
    </source>
</evidence>
<evidence type="ECO:0000256" key="4">
    <source>
        <dbReference type="ARBA" id="ARBA00022603"/>
    </source>
</evidence>
<evidence type="ECO:0000256" key="3">
    <source>
        <dbReference type="ARBA" id="ARBA00021330"/>
    </source>
</evidence>
<evidence type="ECO:0000256" key="12">
    <source>
        <dbReference type="ARBA" id="ARBA00048418"/>
    </source>
</evidence>
<evidence type="ECO:0000313" key="14">
    <source>
        <dbReference type="Proteomes" id="UP001153714"/>
    </source>
</evidence>
<evidence type="ECO:0000256" key="1">
    <source>
        <dbReference type="ARBA" id="ARBA00001946"/>
    </source>
</evidence>
<evidence type="ECO:0000256" key="5">
    <source>
        <dbReference type="ARBA" id="ARBA00022679"/>
    </source>
</evidence>
<protein>
    <recommendedName>
        <fullName evidence="3">Small RNA 2'-O-methyltransferase</fullName>
        <ecNumber evidence="11">2.1.1.386</ecNumber>
    </recommendedName>
</protein>
<dbReference type="SUPFAM" id="SSF53335">
    <property type="entry name" value="S-adenosyl-L-methionine-dependent methyltransferases"/>
    <property type="match status" value="1"/>
</dbReference>
<dbReference type="PANTHER" id="PTHR21404">
    <property type="entry name" value="HEN1"/>
    <property type="match status" value="1"/>
</dbReference>
<dbReference type="GO" id="GO:0003723">
    <property type="term" value="F:RNA binding"/>
    <property type="evidence" value="ECO:0007669"/>
    <property type="project" value="UniProtKB-KW"/>
</dbReference>
<dbReference type="GO" id="GO:0046872">
    <property type="term" value="F:metal ion binding"/>
    <property type="evidence" value="ECO:0007669"/>
    <property type="project" value="UniProtKB-KW"/>
</dbReference>
<keyword evidence="4" id="KW-0489">Methyltransferase</keyword>
<comment type="cofactor">
    <cofactor evidence="1">
        <name>Mg(2+)</name>
        <dbReference type="ChEBI" id="CHEBI:18420"/>
    </cofactor>
</comment>
<keyword evidence="14" id="KW-1185">Reference proteome</keyword>
<dbReference type="Proteomes" id="UP001153714">
    <property type="component" value="Chromosome 10"/>
</dbReference>
<keyword evidence="7" id="KW-0479">Metal-binding</keyword>
<keyword evidence="10" id="KW-0943">RNA-mediated gene silencing</keyword>
<comment type="similarity">
    <text evidence="2">Belongs to the methyltransferase superfamily. HEN1 family.</text>
</comment>
<evidence type="ECO:0000256" key="11">
    <source>
        <dbReference type="ARBA" id="ARBA00035025"/>
    </source>
</evidence>
<dbReference type="GO" id="GO:0005737">
    <property type="term" value="C:cytoplasm"/>
    <property type="evidence" value="ECO:0007669"/>
    <property type="project" value="TreeGrafter"/>
</dbReference>
<evidence type="ECO:0000256" key="2">
    <source>
        <dbReference type="ARBA" id="ARBA00009026"/>
    </source>
</evidence>
<evidence type="ECO:0000256" key="9">
    <source>
        <dbReference type="ARBA" id="ARBA00022884"/>
    </source>
</evidence>
<sequence length="512" mass="59629">MIIVIQTLVFFRESLFAVFDRVFRPYIKHFALTFNRNNNVSDDEESEDHVFAEYDDEKGVIFCPPMYAQRYAAVSDCLMDERWCGKLEKVVDLGYHDMSFIKYLRDVPGVKQILGVDIESFPLRCSSDLFGSDEYAPKRETPLHISLFQGNAADPDYRLIGSDAVIAIEMIEHMYPHDLERLVHTIFGFIKPWIAVITTPNGDFNPLFKSLEKNGFRRLDHFFEWSREQFHDWCSNIVVRYPNYTVSCRGVGPGPPDTLRYGCCSQLALFVSKDYHKQRDLNLNSLALVAKAPSTNNEIQALDFPDSDCNMLCSPKKLNCTTLQVKKFSKKTQHLMAKNKMHSLEHTKEVVDEIRHLTRMLNFNNDSRVQAEGDHTWHNINWGENAPYWNQYYQLVKEYTYPFEPKSEECRILDLISDEINRVVDMQCDEDMDVNKVEIPIHHLMRVVQHITDDVDRVKDLLEWNGYEIAGDVVIYSRLTIDTVSVNSHENEWPDNETFSDVNKWFIGQPTS</sequence>
<dbReference type="GO" id="GO:0034587">
    <property type="term" value="P:piRNA processing"/>
    <property type="evidence" value="ECO:0007669"/>
    <property type="project" value="TreeGrafter"/>
</dbReference>
<dbReference type="AlphaFoldDB" id="A0A9N9QTV7"/>
<comment type="catalytic activity">
    <reaction evidence="12">
        <text>small RNA 3'-end nucleotide + S-adenosyl-L-methionine = small RNA 3'-end 2'-O-methylnucleotide + S-adenosyl-L-homocysteine + H(+)</text>
        <dbReference type="Rhea" id="RHEA:37887"/>
        <dbReference type="Rhea" id="RHEA-COMP:10415"/>
        <dbReference type="Rhea" id="RHEA-COMP:10416"/>
        <dbReference type="ChEBI" id="CHEBI:15378"/>
        <dbReference type="ChEBI" id="CHEBI:57856"/>
        <dbReference type="ChEBI" id="CHEBI:59789"/>
        <dbReference type="ChEBI" id="CHEBI:74896"/>
        <dbReference type="ChEBI" id="CHEBI:74898"/>
        <dbReference type="EC" id="2.1.1.386"/>
    </reaction>
</comment>
<dbReference type="PANTHER" id="PTHR21404:SF3">
    <property type="entry name" value="SMALL RNA 2'-O-METHYLTRANSFERASE"/>
    <property type="match status" value="1"/>
</dbReference>
<keyword evidence="6" id="KW-0949">S-adenosyl-L-methionine</keyword>
<name>A0A9N9QTV7_9NEOP</name>